<organism evidence="9 10">
    <name type="scientific">Suillus fuscotomentosus</name>
    <dbReference type="NCBI Taxonomy" id="1912939"/>
    <lineage>
        <taxon>Eukaryota</taxon>
        <taxon>Fungi</taxon>
        <taxon>Dikarya</taxon>
        <taxon>Basidiomycota</taxon>
        <taxon>Agaricomycotina</taxon>
        <taxon>Agaricomycetes</taxon>
        <taxon>Agaricomycetidae</taxon>
        <taxon>Boletales</taxon>
        <taxon>Suillineae</taxon>
        <taxon>Suillaceae</taxon>
        <taxon>Suillus</taxon>
    </lineage>
</organism>
<dbReference type="EMBL" id="JABBWK010000009">
    <property type="protein sequence ID" value="KAG1904683.1"/>
    <property type="molecule type" value="Genomic_DNA"/>
</dbReference>
<accession>A0AAD4EGS3</accession>
<dbReference type="PANTHER" id="PTHR31658:SF0">
    <property type="entry name" value="CONSERVED OLIGOMERIC GOLGI COMPLEX SUBUNIT 1"/>
    <property type="match status" value="1"/>
</dbReference>
<sequence>MARRPSTVSVASIGSIKNPAELSHLTSTFAPSPSAPNFPRSVPSTHFSSVQSTKVQDETADIDPDELFAKCTIPEVKAKQVQLRSDAEAKQEELRVMVGERYRDLLQASTSIISMSKSARRVEEAFQETKDAIASRQQPSRENRNSNVGKEDSHLQTLQVLSAHIKLLLDAPEHLWRLIEREKYFHATWLFMLARVVHRALSHDDDQDEESWLNQGVNIMEQFPLIQRQWETISHFRSQIVHRATLSLRIHEKSPEDTCATILTLHILESRPLTDTLTTYLSQRTRTMHTSVSKNSIITTTATPNSVPMTQTNGHPLGASKLVQSKCTSPNDRLQEVKSSLLILVEVISRTVNCARNVFQSLRPAQPALAIRVLEQMHTESLAVSNSETALPFELALSTQTILSGLPSSSYFTLLPADIKSYKPYVELSSASSSVPGHFLEDKLRTWFDQSCSILRDSLDRWLLELDSVKSVWNVRSSLRKWLLTSGLVKTEQTALDTLFEEAVRKRVSAIWTDTIHRAKELFLKALSTLTASSGVVAEEFSPLNSIYVPQSVPPPPLTGSGPAAYEHPYQTYRTVLQSQLRCRTPRLQTFLNILEESAASLQKDYTRISLDQSSKRLVHNLVEAYLPEAKAFCSMIADALASTTDELMNQSDTGPAMRNMIFLSRVAVEISLTSPFLNNIGCDEVVALQFRDKTGLLFDRIINRWREHTISSAISVYDDAKFHLTLSGLFFVCLARRFSHHPIYPVTGPSPALMESLHALSTSLHSLGLTHHPSQLTSIASSLLSLFIDKFTRDMPNGDTGRNVQMLNDANFLRYLALVWPSEVLETSSLDRLIAALQSEVQSSGGHLQPDPEQVAKEYLMRTQMLLSALLPPTSLMQPAKEGGDKMSTLLTYGVPGADTTFLSAVELAKVSTRFPLLLVETR</sequence>
<evidence type="ECO:0000256" key="6">
    <source>
        <dbReference type="ARBA" id="ARBA00023034"/>
    </source>
</evidence>
<dbReference type="PANTHER" id="PTHR31658">
    <property type="entry name" value="CONSERVED OLIGOMERIC GOLGI COMPLEX SUBUNIT 1"/>
    <property type="match status" value="1"/>
</dbReference>
<keyword evidence="6" id="KW-0333">Golgi apparatus</keyword>
<dbReference type="Pfam" id="PF08700">
    <property type="entry name" value="VPS51_Exo84_N"/>
    <property type="match status" value="1"/>
</dbReference>
<evidence type="ECO:0000256" key="5">
    <source>
        <dbReference type="ARBA" id="ARBA00022927"/>
    </source>
</evidence>
<evidence type="ECO:0000313" key="9">
    <source>
        <dbReference type="EMBL" id="KAG1904683.1"/>
    </source>
</evidence>
<comment type="caution">
    <text evidence="9">The sequence shown here is derived from an EMBL/GenBank/DDBJ whole genome shotgun (WGS) entry which is preliminary data.</text>
</comment>
<keyword evidence="10" id="KW-1185">Reference proteome</keyword>
<protein>
    <recommendedName>
        <fullName evidence="3">Conserved oligomeric Golgi complex subunit 1</fullName>
    </recommendedName>
</protein>
<dbReference type="InterPro" id="IPR033370">
    <property type="entry name" value="COG1"/>
</dbReference>
<feature type="region of interest" description="Disordered" evidence="8">
    <location>
        <begin position="126"/>
        <end position="153"/>
    </location>
</feature>
<dbReference type="Proteomes" id="UP001195769">
    <property type="component" value="Unassembled WGS sequence"/>
</dbReference>
<dbReference type="GO" id="GO:0015031">
    <property type="term" value="P:protein transport"/>
    <property type="evidence" value="ECO:0007669"/>
    <property type="project" value="UniProtKB-KW"/>
</dbReference>
<comment type="subcellular location">
    <subcellularLocation>
        <location evidence="1">Golgi apparatus membrane</location>
        <topology evidence="1">Peripheral membrane protein</topology>
    </subcellularLocation>
</comment>
<dbReference type="RefSeq" id="XP_041230258.1">
    <property type="nucleotide sequence ID" value="XM_041373115.1"/>
</dbReference>
<dbReference type="GO" id="GO:0017119">
    <property type="term" value="C:Golgi transport complex"/>
    <property type="evidence" value="ECO:0007669"/>
    <property type="project" value="InterPro"/>
</dbReference>
<proteinExistence type="inferred from homology"/>
<gene>
    <name evidence="9" type="ORF">F5891DRAFT_754306</name>
</gene>
<evidence type="ECO:0000256" key="7">
    <source>
        <dbReference type="ARBA" id="ARBA00023136"/>
    </source>
</evidence>
<reference evidence="9" key="1">
    <citation type="journal article" date="2020" name="New Phytol.">
        <title>Comparative genomics reveals dynamic genome evolution in host specialist ectomycorrhizal fungi.</title>
        <authorList>
            <person name="Lofgren L.A."/>
            <person name="Nguyen N.H."/>
            <person name="Vilgalys R."/>
            <person name="Ruytinx J."/>
            <person name="Liao H.L."/>
            <person name="Branco S."/>
            <person name="Kuo A."/>
            <person name="LaButti K."/>
            <person name="Lipzen A."/>
            <person name="Andreopoulos W."/>
            <person name="Pangilinan J."/>
            <person name="Riley R."/>
            <person name="Hundley H."/>
            <person name="Na H."/>
            <person name="Barry K."/>
            <person name="Grigoriev I.V."/>
            <person name="Stajich J.E."/>
            <person name="Kennedy P.G."/>
        </authorList>
    </citation>
    <scope>NUCLEOTIDE SEQUENCE</scope>
    <source>
        <strain evidence="9">FC203</strain>
    </source>
</reference>
<evidence type="ECO:0000256" key="2">
    <source>
        <dbReference type="ARBA" id="ARBA00006653"/>
    </source>
</evidence>
<dbReference type="AlphaFoldDB" id="A0AAD4EGS3"/>
<evidence type="ECO:0000256" key="4">
    <source>
        <dbReference type="ARBA" id="ARBA00022448"/>
    </source>
</evidence>
<evidence type="ECO:0000256" key="3">
    <source>
        <dbReference type="ARBA" id="ARBA00020978"/>
    </source>
</evidence>
<dbReference type="GeneID" id="64667413"/>
<keyword evidence="7" id="KW-0472">Membrane</keyword>
<name>A0AAD4EGS3_9AGAM</name>
<evidence type="ECO:0000313" key="10">
    <source>
        <dbReference type="Proteomes" id="UP001195769"/>
    </source>
</evidence>
<comment type="similarity">
    <text evidence="2">Belongs to the COG1 family.</text>
</comment>
<evidence type="ECO:0000256" key="1">
    <source>
        <dbReference type="ARBA" id="ARBA00004395"/>
    </source>
</evidence>
<keyword evidence="5" id="KW-0653">Protein transport</keyword>
<dbReference type="GO" id="GO:0006891">
    <property type="term" value="P:intra-Golgi vesicle-mediated transport"/>
    <property type="evidence" value="ECO:0007669"/>
    <property type="project" value="InterPro"/>
</dbReference>
<keyword evidence="4" id="KW-0813">Transport</keyword>
<evidence type="ECO:0000256" key="8">
    <source>
        <dbReference type="SAM" id="MobiDB-lite"/>
    </source>
</evidence>
<dbReference type="GO" id="GO:0000139">
    <property type="term" value="C:Golgi membrane"/>
    <property type="evidence" value="ECO:0007669"/>
    <property type="project" value="UniProtKB-SubCell"/>
</dbReference>